<evidence type="ECO:0000313" key="7">
    <source>
        <dbReference type="Proteomes" id="UP001498398"/>
    </source>
</evidence>
<proteinExistence type="predicted"/>
<keyword evidence="1" id="KW-0677">Repeat</keyword>
<evidence type="ECO:0000313" key="6">
    <source>
        <dbReference type="EMBL" id="KAK7448455.1"/>
    </source>
</evidence>
<feature type="domain" description="CNNM transmembrane" evidence="5">
    <location>
        <begin position="45"/>
        <end position="161"/>
    </location>
</feature>
<gene>
    <name evidence="6" type="ORF">VKT23_013717</name>
</gene>
<dbReference type="EMBL" id="JBANRG010000038">
    <property type="protein sequence ID" value="KAK7448455.1"/>
    <property type="molecule type" value="Genomic_DNA"/>
</dbReference>
<keyword evidence="2 3" id="KW-0812">Transmembrane</keyword>
<evidence type="ECO:0000256" key="4">
    <source>
        <dbReference type="SAM" id="SignalP"/>
    </source>
</evidence>
<comment type="caution">
    <text evidence="6">The sequence shown here is derived from an EMBL/GenBank/DDBJ whole genome shotgun (WGS) entry which is preliminary data.</text>
</comment>
<sequence length="161" mass="17600">MRSSPLLFTYLIPSVLALPFSFFKRSIGVNTLQTFASEDETPEYGSPEFWWKLAISMVLVLLGGVFAGLTLGLMGLDELHLRVLATSSDDPAEKKNAKKVLQLMTKGRHWVLVVLLLGNVIINESLPIFLDGAIGGGIAAVAISTTAIVIFGCVTYWQYEH</sequence>
<evidence type="ECO:0000256" key="2">
    <source>
        <dbReference type="PROSITE-ProRule" id="PRU01193"/>
    </source>
</evidence>
<protein>
    <recommendedName>
        <fullName evidence="5">CNNM transmembrane domain-containing protein</fullName>
    </recommendedName>
</protein>
<dbReference type="PROSITE" id="PS51846">
    <property type="entry name" value="CNNM"/>
    <property type="match status" value="1"/>
</dbReference>
<dbReference type="InterPro" id="IPR002550">
    <property type="entry name" value="CNNM"/>
</dbReference>
<dbReference type="InterPro" id="IPR045095">
    <property type="entry name" value="ACDP"/>
</dbReference>
<keyword evidence="4" id="KW-0732">Signal</keyword>
<feature type="transmembrane region" description="Helical" evidence="3">
    <location>
        <begin position="109"/>
        <end position="130"/>
    </location>
</feature>
<reference evidence="6 7" key="1">
    <citation type="submission" date="2024-01" db="EMBL/GenBank/DDBJ databases">
        <title>A draft genome for the cacao thread blight pathogen Marasmiellus scandens.</title>
        <authorList>
            <person name="Baruah I.K."/>
            <person name="Leung J."/>
            <person name="Bukari Y."/>
            <person name="Amoako-Attah I."/>
            <person name="Meinhardt L.W."/>
            <person name="Bailey B.A."/>
            <person name="Cohen S.P."/>
        </authorList>
    </citation>
    <scope>NUCLEOTIDE SEQUENCE [LARGE SCALE GENOMIC DNA]</scope>
    <source>
        <strain evidence="6 7">GH-19</strain>
    </source>
</reference>
<evidence type="ECO:0000259" key="5">
    <source>
        <dbReference type="PROSITE" id="PS51846"/>
    </source>
</evidence>
<keyword evidence="7" id="KW-1185">Reference proteome</keyword>
<feature type="transmembrane region" description="Helical" evidence="3">
    <location>
        <begin position="136"/>
        <end position="157"/>
    </location>
</feature>
<dbReference type="PANTHER" id="PTHR12064:SF97">
    <property type="entry name" value="METAL TRANSPORTER CNNM-5"/>
    <property type="match status" value="1"/>
</dbReference>
<dbReference type="Pfam" id="PF01595">
    <property type="entry name" value="CNNM"/>
    <property type="match status" value="1"/>
</dbReference>
<organism evidence="6 7">
    <name type="scientific">Marasmiellus scandens</name>
    <dbReference type="NCBI Taxonomy" id="2682957"/>
    <lineage>
        <taxon>Eukaryota</taxon>
        <taxon>Fungi</taxon>
        <taxon>Dikarya</taxon>
        <taxon>Basidiomycota</taxon>
        <taxon>Agaricomycotina</taxon>
        <taxon>Agaricomycetes</taxon>
        <taxon>Agaricomycetidae</taxon>
        <taxon>Agaricales</taxon>
        <taxon>Marasmiineae</taxon>
        <taxon>Omphalotaceae</taxon>
        <taxon>Marasmiellus</taxon>
    </lineage>
</organism>
<feature type="transmembrane region" description="Helical" evidence="3">
    <location>
        <begin position="49"/>
        <end position="74"/>
    </location>
</feature>
<dbReference type="Proteomes" id="UP001498398">
    <property type="component" value="Unassembled WGS sequence"/>
</dbReference>
<feature type="signal peptide" evidence="4">
    <location>
        <begin position="1"/>
        <end position="17"/>
    </location>
</feature>
<feature type="chain" id="PRO_5047207118" description="CNNM transmembrane domain-containing protein" evidence="4">
    <location>
        <begin position="18"/>
        <end position="161"/>
    </location>
</feature>
<evidence type="ECO:0000256" key="1">
    <source>
        <dbReference type="ARBA" id="ARBA00022737"/>
    </source>
</evidence>
<keyword evidence="2 3" id="KW-1133">Transmembrane helix</keyword>
<dbReference type="PANTHER" id="PTHR12064">
    <property type="entry name" value="METAL TRANSPORTER CNNM"/>
    <property type="match status" value="1"/>
</dbReference>
<keyword evidence="2 3" id="KW-0472">Membrane</keyword>
<accession>A0ABR1J2C7</accession>
<evidence type="ECO:0000256" key="3">
    <source>
        <dbReference type="SAM" id="Phobius"/>
    </source>
</evidence>
<name>A0ABR1J2C7_9AGAR</name>